<evidence type="ECO:0000256" key="1">
    <source>
        <dbReference type="SAM" id="Phobius"/>
    </source>
</evidence>
<organism evidence="2 3">
    <name type="scientific">Pseudidiomarina piscicola</name>
    <dbReference type="NCBI Taxonomy" id="2614830"/>
    <lineage>
        <taxon>Bacteria</taxon>
        <taxon>Pseudomonadati</taxon>
        <taxon>Pseudomonadota</taxon>
        <taxon>Gammaproteobacteria</taxon>
        <taxon>Alteromonadales</taxon>
        <taxon>Idiomarinaceae</taxon>
        <taxon>Pseudidiomarina</taxon>
    </lineage>
</organism>
<reference evidence="2 3" key="1">
    <citation type="submission" date="2020-02" db="EMBL/GenBank/DDBJ databases">
        <authorList>
            <person name="Rodrigo-Torres L."/>
            <person name="Arahal R. D."/>
            <person name="Lucena T."/>
        </authorList>
    </citation>
    <scope>NUCLEOTIDE SEQUENCE [LARGE SCALE GENOMIC DNA]</scope>
    <source>
        <strain evidence="2 3">CECT 9734</strain>
    </source>
</reference>
<feature type="transmembrane region" description="Helical" evidence="1">
    <location>
        <begin position="52"/>
        <end position="74"/>
    </location>
</feature>
<accession>A0A6S6WVR5</accession>
<name>A0A6S6WVR5_9GAMM</name>
<keyword evidence="1" id="KW-0812">Transmembrane</keyword>
<dbReference type="AlphaFoldDB" id="A0A6S6WVR5"/>
<evidence type="ECO:0000313" key="3">
    <source>
        <dbReference type="Proteomes" id="UP000481517"/>
    </source>
</evidence>
<dbReference type="EMBL" id="CADCXY010000007">
    <property type="protein sequence ID" value="CAB0151821.1"/>
    <property type="molecule type" value="Genomic_DNA"/>
</dbReference>
<keyword evidence="1" id="KW-0472">Membrane</keyword>
<keyword evidence="1" id="KW-1133">Transmembrane helix</keyword>
<gene>
    <name evidence="2" type="ORF">PSI9734_02181</name>
</gene>
<dbReference type="Proteomes" id="UP000481517">
    <property type="component" value="Unassembled WGS sequence"/>
</dbReference>
<proteinExistence type="predicted"/>
<protein>
    <submittedName>
        <fullName evidence="2">Uncharacterized protein</fullName>
    </submittedName>
</protein>
<evidence type="ECO:0000313" key="2">
    <source>
        <dbReference type="EMBL" id="CAB0151821.1"/>
    </source>
</evidence>
<keyword evidence="3" id="KW-1185">Reference proteome</keyword>
<sequence length="266" mass="30232">MTLTSKKEKILKGVHKLRKSSKEGEREFYESLANDPKAKEKLQKYVTKWSDLYSLSFIEFLALFAAVAGIDTVLEKAAKHSEPLNIKESFLDQMKDFELSTDALESQMGTDEARKTLTSFIMALHFNVKALAHRNRTICDMVEQVRTRVERYEEIIFEAVSIDPSVITNAEIAEYISRWTSERNTVKLGKLSKAIVGKYPIGSRTVGLDDYRFMIAALEDIDGTVTVESVYEMNQLLKLITEGKDIGAAMQKHLYRRSKDARTSNA</sequence>